<dbReference type="Proteomes" id="UP000814033">
    <property type="component" value="Unassembled WGS sequence"/>
</dbReference>
<sequence>MQPPSPDIVSIESLFVQTTFGADAKTAPQPLYISIHFHLHPTSLLLAAATDDSRFSIRYWDFVEQVQERVKAGAPWPSTRALGRVVTGLAFSHVGEAAKEVKVVVRAPKAAPRASGGIGFELVTPQGAQAQDVTAFVQALELGVTLGTEAPERARRQRVKFDMWFVENQHLAPEVDYGAIVDKVVEEVEASSHRTLERLVHEATRVATTAGREHLTEVTVRAERPAAVATASALVVQLTRPCNQ</sequence>
<evidence type="ECO:0000313" key="2">
    <source>
        <dbReference type="Proteomes" id="UP000814033"/>
    </source>
</evidence>
<gene>
    <name evidence="1" type="ORF">FA95DRAFT_1552536</name>
</gene>
<comment type="caution">
    <text evidence="1">The sequence shown here is derived from an EMBL/GenBank/DDBJ whole genome shotgun (WGS) entry which is preliminary data.</text>
</comment>
<dbReference type="EMBL" id="MU275840">
    <property type="protein sequence ID" value="KAI0053480.1"/>
    <property type="molecule type" value="Genomic_DNA"/>
</dbReference>
<proteinExistence type="predicted"/>
<name>A0ACB8SAP0_9AGAM</name>
<protein>
    <submittedName>
        <fullName evidence="1">Uncharacterized protein</fullName>
    </submittedName>
</protein>
<reference evidence="1" key="1">
    <citation type="submission" date="2021-02" db="EMBL/GenBank/DDBJ databases">
        <authorList>
            <consortium name="DOE Joint Genome Institute"/>
            <person name="Ahrendt S."/>
            <person name="Looney B.P."/>
            <person name="Miyauchi S."/>
            <person name="Morin E."/>
            <person name="Drula E."/>
            <person name="Courty P.E."/>
            <person name="Chicoki N."/>
            <person name="Fauchery L."/>
            <person name="Kohler A."/>
            <person name="Kuo A."/>
            <person name="Labutti K."/>
            <person name="Pangilinan J."/>
            <person name="Lipzen A."/>
            <person name="Riley R."/>
            <person name="Andreopoulos W."/>
            <person name="He G."/>
            <person name="Johnson J."/>
            <person name="Barry K.W."/>
            <person name="Grigoriev I.V."/>
            <person name="Nagy L."/>
            <person name="Hibbett D."/>
            <person name="Henrissat B."/>
            <person name="Matheny P.B."/>
            <person name="Labbe J."/>
            <person name="Martin F."/>
        </authorList>
    </citation>
    <scope>NUCLEOTIDE SEQUENCE</scope>
    <source>
        <strain evidence="1">FP105234-sp</strain>
    </source>
</reference>
<keyword evidence="2" id="KW-1185">Reference proteome</keyword>
<evidence type="ECO:0000313" key="1">
    <source>
        <dbReference type="EMBL" id="KAI0053480.1"/>
    </source>
</evidence>
<organism evidence="1 2">
    <name type="scientific">Auriscalpium vulgare</name>
    <dbReference type="NCBI Taxonomy" id="40419"/>
    <lineage>
        <taxon>Eukaryota</taxon>
        <taxon>Fungi</taxon>
        <taxon>Dikarya</taxon>
        <taxon>Basidiomycota</taxon>
        <taxon>Agaricomycotina</taxon>
        <taxon>Agaricomycetes</taxon>
        <taxon>Russulales</taxon>
        <taxon>Auriscalpiaceae</taxon>
        <taxon>Auriscalpium</taxon>
    </lineage>
</organism>
<reference evidence="1" key="2">
    <citation type="journal article" date="2022" name="New Phytol.">
        <title>Evolutionary transition to the ectomycorrhizal habit in the genomes of a hyperdiverse lineage of mushroom-forming fungi.</title>
        <authorList>
            <person name="Looney B."/>
            <person name="Miyauchi S."/>
            <person name="Morin E."/>
            <person name="Drula E."/>
            <person name="Courty P.E."/>
            <person name="Kohler A."/>
            <person name="Kuo A."/>
            <person name="LaButti K."/>
            <person name="Pangilinan J."/>
            <person name="Lipzen A."/>
            <person name="Riley R."/>
            <person name="Andreopoulos W."/>
            <person name="He G."/>
            <person name="Johnson J."/>
            <person name="Nolan M."/>
            <person name="Tritt A."/>
            <person name="Barry K.W."/>
            <person name="Grigoriev I.V."/>
            <person name="Nagy L.G."/>
            <person name="Hibbett D."/>
            <person name="Henrissat B."/>
            <person name="Matheny P.B."/>
            <person name="Labbe J."/>
            <person name="Martin F.M."/>
        </authorList>
    </citation>
    <scope>NUCLEOTIDE SEQUENCE</scope>
    <source>
        <strain evidence="1">FP105234-sp</strain>
    </source>
</reference>
<accession>A0ACB8SAP0</accession>